<dbReference type="EMBL" id="KQ086003">
    <property type="protein sequence ID" value="KLO11337.1"/>
    <property type="molecule type" value="Genomic_DNA"/>
</dbReference>
<dbReference type="STRING" id="27342.A0A0H2RI73"/>
<proteinExistence type="predicted"/>
<organism evidence="3 4">
    <name type="scientific">Schizopora paradoxa</name>
    <dbReference type="NCBI Taxonomy" id="27342"/>
    <lineage>
        <taxon>Eukaryota</taxon>
        <taxon>Fungi</taxon>
        <taxon>Dikarya</taxon>
        <taxon>Basidiomycota</taxon>
        <taxon>Agaricomycotina</taxon>
        <taxon>Agaricomycetes</taxon>
        <taxon>Hymenochaetales</taxon>
        <taxon>Schizoporaceae</taxon>
        <taxon>Schizopora</taxon>
    </lineage>
</organism>
<feature type="transmembrane region" description="Helical" evidence="2">
    <location>
        <begin position="66"/>
        <end position="91"/>
    </location>
</feature>
<gene>
    <name evidence="3" type="ORF">SCHPADRAFT_929999</name>
</gene>
<evidence type="ECO:0000256" key="1">
    <source>
        <dbReference type="SAM" id="MobiDB-lite"/>
    </source>
</evidence>
<evidence type="ECO:0000313" key="3">
    <source>
        <dbReference type="EMBL" id="KLO11337.1"/>
    </source>
</evidence>
<protein>
    <submittedName>
        <fullName evidence="3">Uncharacterized protein</fullName>
    </submittedName>
</protein>
<sequence length="529" mass="57748">MTEYSGDRKLFGYIVRHRFRLQMCSLFLGAVSVVMAQHFFYNYLHHKPTNYNFFGNSSFSSFIRQYYISIGNVLSITSKALLCGALANVFVQTFWLQHNRERFSVEKIDKALSCKDGPVSSLMAIRSTSLLSTLALLIAAMDLITVFAPGAVKPEATSITQPCTVSTVNLSHAPVAVFIDTTGAYVNPIAQLRGFVNQVFLSGTYMSPTFARDQYGGSVSYSVDFDAPTLNCTNVTSSFDFATSLPSPPLSNNASITDKIVVWNTTRFLNSSDGSLFITIATRKLLPTFDEYKGVNPYPFPTATTCTPYRSLYTVTINTGSSNGTLPSISIRNVVPKSPLSVLSVDSEEMQLYAIADTFVAALNGTVIYDPNSFDFTPDSQLVGYSPLGAADADSPWSWNVDMLTAIPQVMQNISLSILSDKLSETGSPTLKLVNSTCEITNVFFIYEPLRLFSVYGVSLLVSAICIGHGFIAIHANGVEESLSFSRVLSSLSIPGHEGFGQPQDEEKRSYMQDSPLLGGISSTELKES</sequence>
<feature type="transmembrane region" description="Helical" evidence="2">
    <location>
        <begin position="21"/>
        <end position="41"/>
    </location>
</feature>
<accession>A0A0H2RI73</accession>
<keyword evidence="2" id="KW-1133">Transmembrane helix</keyword>
<dbReference type="Proteomes" id="UP000053477">
    <property type="component" value="Unassembled WGS sequence"/>
</dbReference>
<dbReference type="InParanoid" id="A0A0H2RI73"/>
<reference evidence="3 4" key="1">
    <citation type="submission" date="2015-04" db="EMBL/GenBank/DDBJ databases">
        <title>Complete genome sequence of Schizopora paradoxa KUC8140, a cosmopolitan wood degrader in East Asia.</title>
        <authorList>
            <consortium name="DOE Joint Genome Institute"/>
            <person name="Min B."/>
            <person name="Park H."/>
            <person name="Jang Y."/>
            <person name="Kim J.-J."/>
            <person name="Kim K.H."/>
            <person name="Pangilinan J."/>
            <person name="Lipzen A."/>
            <person name="Riley R."/>
            <person name="Grigoriev I.V."/>
            <person name="Spatafora J.W."/>
            <person name="Choi I.-G."/>
        </authorList>
    </citation>
    <scope>NUCLEOTIDE SEQUENCE [LARGE SCALE GENOMIC DNA]</scope>
    <source>
        <strain evidence="3 4">KUC8140</strain>
    </source>
</reference>
<keyword evidence="4" id="KW-1185">Reference proteome</keyword>
<name>A0A0H2RI73_9AGAM</name>
<feature type="transmembrane region" description="Helical" evidence="2">
    <location>
        <begin position="130"/>
        <end position="152"/>
    </location>
</feature>
<evidence type="ECO:0000256" key="2">
    <source>
        <dbReference type="SAM" id="Phobius"/>
    </source>
</evidence>
<keyword evidence="2" id="KW-0812">Transmembrane</keyword>
<keyword evidence="2" id="KW-0472">Membrane</keyword>
<dbReference type="AlphaFoldDB" id="A0A0H2RI73"/>
<dbReference type="OrthoDB" id="3158487at2759"/>
<feature type="region of interest" description="Disordered" evidence="1">
    <location>
        <begin position="498"/>
        <end position="529"/>
    </location>
</feature>
<evidence type="ECO:0000313" key="4">
    <source>
        <dbReference type="Proteomes" id="UP000053477"/>
    </source>
</evidence>